<gene>
    <name evidence="7" type="ORF">G7Y89_g6486</name>
</gene>
<dbReference type="EMBL" id="JAAMPI010000423">
    <property type="protein sequence ID" value="KAF4631646.1"/>
    <property type="molecule type" value="Genomic_DNA"/>
</dbReference>
<keyword evidence="2 6" id="KW-0812">Transmembrane</keyword>
<evidence type="ECO:0008006" key="9">
    <source>
        <dbReference type="Google" id="ProtNLM"/>
    </source>
</evidence>
<comment type="caution">
    <text evidence="7">The sequence shown here is derived from an EMBL/GenBank/DDBJ whole genome shotgun (WGS) entry which is preliminary data.</text>
</comment>
<evidence type="ECO:0000256" key="2">
    <source>
        <dbReference type="ARBA" id="ARBA00022692"/>
    </source>
</evidence>
<evidence type="ECO:0000256" key="3">
    <source>
        <dbReference type="ARBA" id="ARBA00022989"/>
    </source>
</evidence>
<dbReference type="Proteomes" id="UP000566819">
    <property type="component" value="Unassembled WGS sequence"/>
</dbReference>
<organism evidence="7 8">
    <name type="scientific">Cudoniella acicularis</name>
    <dbReference type="NCBI Taxonomy" id="354080"/>
    <lineage>
        <taxon>Eukaryota</taxon>
        <taxon>Fungi</taxon>
        <taxon>Dikarya</taxon>
        <taxon>Ascomycota</taxon>
        <taxon>Pezizomycotina</taxon>
        <taxon>Leotiomycetes</taxon>
        <taxon>Helotiales</taxon>
        <taxon>Tricladiaceae</taxon>
        <taxon>Cudoniella</taxon>
    </lineage>
</organism>
<dbReference type="PANTHER" id="PTHR32387">
    <property type="entry name" value="WU:FJ29H11"/>
    <property type="match status" value="1"/>
</dbReference>
<feature type="compositionally biased region" description="Polar residues" evidence="5">
    <location>
        <begin position="1074"/>
        <end position="1109"/>
    </location>
</feature>
<reference evidence="7 8" key="1">
    <citation type="submission" date="2020-03" db="EMBL/GenBank/DDBJ databases">
        <title>Draft Genome Sequence of Cudoniella acicularis.</title>
        <authorList>
            <person name="Buettner E."/>
            <person name="Kellner H."/>
        </authorList>
    </citation>
    <scope>NUCLEOTIDE SEQUENCE [LARGE SCALE GENOMIC DNA]</scope>
    <source>
        <strain evidence="7 8">DSM 108380</strain>
    </source>
</reference>
<evidence type="ECO:0000256" key="4">
    <source>
        <dbReference type="ARBA" id="ARBA00023136"/>
    </source>
</evidence>
<dbReference type="GO" id="GO:0016020">
    <property type="term" value="C:membrane"/>
    <property type="evidence" value="ECO:0007669"/>
    <property type="project" value="UniProtKB-SubCell"/>
</dbReference>
<evidence type="ECO:0000313" key="7">
    <source>
        <dbReference type="EMBL" id="KAF4631646.1"/>
    </source>
</evidence>
<dbReference type="Gene3D" id="3.30.565.10">
    <property type="entry name" value="Histidine kinase-like ATPase, C-terminal domain"/>
    <property type="match status" value="1"/>
</dbReference>
<dbReference type="InterPro" id="IPR007568">
    <property type="entry name" value="RTA1"/>
</dbReference>
<accession>A0A8H4W2Y9</accession>
<dbReference type="InterPro" id="IPR029063">
    <property type="entry name" value="SAM-dependent_MTases_sf"/>
</dbReference>
<evidence type="ECO:0000313" key="8">
    <source>
        <dbReference type="Proteomes" id="UP000566819"/>
    </source>
</evidence>
<keyword evidence="8" id="KW-1185">Reference proteome</keyword>
<dbReference type="SUPFAM" id="SSF55874">
    <property type="entry name" value="ATPase domain of HSP90 chaperone/DNA topoisomerase II/histidine kinase"/>
    <property type="match status" value="1"/>
</dbReference>
<feature type="region of interest" description="Disordered" evidence="5">
    <location>
        <begin position="1049"/>
        <end position="1133"/>
    </location>
</feature>
<evidence type="ECO:0000256" key="5">
    <source>
        <dbReference type="SAM" id="MobiDB-lite"/>
    </source>
</evidence>
<evidence type="ECO:0000256" key="6">
    <source>
        <dbReference type="SAM" id="Phobius"/>
    </source>
</evidence>
<dbReference type="OrthoDB" id="1262810at2759"/>
<name>A0A8H4W2Y9_9HELO</name>
<dbReference type="InterPro" id="IPR036890">
    <property type="entry name" value="HATPase_C_sf"/>
</dbReference>
<feature type="region of interest" description="Disordered" evidence="5">
    <location>
        <begin position="1476"/>
        <end position="1523"/>
    </location>
</feature>
<keyword evidence="3 6" id="KW-1133">Transmembrane helix</keyword>
<dbReference type="PANTHER" id="PTHR32387:SF0">
    <property type="entry name" value="PROTEIN NO VEIN"/>
    <property type="match status" value="1"/>
</dbReference>
<keyword evidence="4 6" id="KW-0472">Membrane</keyword>
<proteinExistence type="predicted"/>
<protein>
    <recommendedName>
        <fullName evidence="9">Protein NO VEIN C-terminal domain-containing protein</fullName>
    </recommendedName>
</protein>
<feature type="transmembrane region" description="Helical" evidence="6">
    <location>
        <begin position="1699"/>
        <end position="1720"/>
    </location>
</feature>
<dbReference type="Gene3D" id="3.40.50.150">
    <property type="entry name" value="Vaccinia Virus protein VP39"/>
    <property type="match status" value="1"/>
</dbReference>
<dbReference type="InterPro" id="IPR052957">
    <property type="entry name" value="Auxin_embryo_med"/>
</dbReference>
<evidence type="ECO:0000256" key="1">
    <source>
        <dbReference type="ARBA" id="ARBA00004141"/>
    </source>
</evidence>
<feature type="region of interest" description="Disordered" evidence="5">
    <location>
        <begin position="1291"/>
        <end position="1321"/>
    </location>
</feature>
<sequence>MTDPSTDPIIANAVTTGITANNLQCSDTGHSSVAHYINTSLAQKFKHLTIEDEAKLERFIANAVGSLIQLVDRHWELLAAGLQGDLVDIIGTLQQASPSKLPLSSSSWAYARTLLWKFKAFLWALATATIAIFIRSVFRVAELSRGFHGPLGNQEVTYIVLEGVMVLTASISLTAFHPGPAFGGQWQATDFKLAGKENTLESVPDSGAEMDNKGAQALVVDLSEQLYQKSTHFLSELIQNADDNSYDVPIPTLNLTYSDGGLRVDSNEVGFTASDVEALCKIGRSTKVGVGHSTRYIGEKGIGFKSVFQAADVVWVSSGGYSFKFDKSEPLGMIVPIWAEFPAKIIGGHTSFYMKFSHGYGQQELIHHLRSLDPRMLIFLRRLRRMNLKVIKDKRIWETTFSRTDVYNDNELTTSLRQDDICFQYLIRKHTVDSLPPEPKRVGCSQSVILLAFPQTHSTQPPELVTQSVYAFLPIRDYGFTGDFLLTANRQDIDSSSHWNHTLLDATVDAFLSAIEYFNSGTLRYKWLHYVPGARSPDFFKKLQSDIMKKLSEALVLECCNGTMCKPTSLKYVPRFTDDGGIPYTLGSHTEHKYLSLNYPLWDSWETGPACALGVKELTPGEFLQDLATVILRDASTFRNRPRRWHSDLAKILLALIVRDEHKLIISALDIIPLRDGNWVSAQGRTIFFSEMTNDLKIPEGIPVMFVDPEAEASSDTRNLFAQLGVRLWEATEICRLIRDLHADPSFNPALLSRKQLVSHAEFLFKAPRQVPDNSELCGIFEQLELQYQFLHTDYYDAIPPQQRLSWIIWLCDNFNLSRLPRLISPGLGSSFNLSDDFKFILGKCESSDVLLLLRNNWDYYKTWIEEKEWDEKSPEYRASKGKVRDRLAGIDVKCRMGKFPLGRTFLPLIDVDMDEIHGLPVLDIQDPKDQRWQVLVNFGTAVKKDIQFYLLCLENMQGSNPSVEDISSIYRKLQFKCSENGELIRKVFKEKPLIYTQYAGNGGWITAQEFMHKKTHLEAEYPHSKLLFRCIFMTEDTEINTLQHDDSCYRSSTQESDSGYGRSLPGITPRHGPSTQESDSGFGTSILDSNDSAAIQSTTEPYLPTNETLGKDGSESLYQKQDIDSRSENSQVSEAQKYYLGDDLRSVVSDLDEINSQASTRRSRQEVLAEEHLAILLAQHQDLQPLFQDALKIIDEKRFVDNMRRLLKRFYLALSLKAKTNLEHAAAQLLRSRWSRIRLAQNILDRFSPQKQEHTTLQVSEIQLQVQDLEDWIANNAGLSSNLENPVNVNAPLPIYTESEGEDGSDADGDDEDEFEQPKSLPNIDEMENFLLRGTPFQDLSANICFFLLPASLNSLTRVLRSVPQDRVWFSEEEDSSLTNKLKTLIEDATEENWNWWPLRPRMKRLQKEQTRVHWICHCGTHMWTELSKTHAETYKILLKSDMDKPKHGHLCRPRIANNLKFKSTVLGWIAAASSTSTGANPQNTSVSNVSQTPQTAQLDSSRAVSKSGSPTSAPDLGNNTHQGVQINVTESTNKKSFVLFGVQGGRRTLELAQINISTNTDDCIFFKDLRATYRKHRGFWRYWLSIWQMRYCDFVKFKKVDADRVIFHKRDLPHDMLYEYAPRPPDAELPPILPHEFELALAACGQNCLLASLHDCIGPRHGRFALDRIPKRRAALELNMSTIEPAWGIQAQFSISAALIMFYHFLVFAGAFGFWGWWEANHPVITFQVAIVPQMIVGRIAAGIGNGINTATALTKLTTFQLLAFKPKLRKDFDAFMGNMMGARKYWVDWHPVQERILEGFDKEGEAPLIVDMRSAMKPGYSLLLLHEMIIPETGASGFHAMLDLTMMVLNGVERLRKTKITEKRSSLLAKGGLSRSLIIGFDGTDSETGACEKKKVDSANAGSSNFGNFLCTLEFSTTQRF</sequence>
<dbReference type="NCBIfam" id="NF047352">
    <property type="entry name" value="P_loop_sacsin"/>
    <property type="match status" value="1"/>
</dbReference>
<comment type="subcellular location">
    <subcellularLocation>
        <location evidence="1">Membrane</location>
        <topology evidence="1">Multi-pass membrane protein</topology>
    </subcellularLocation>
</comment>
<dbReference type="Pfam" id="PF04479">
    <property type="entry name" value="RTA1"/>
    <property type="match status" value="1"/>
</dbReference>
<feature type="compositionally biased region" description="Acidic residues" evidence="5">
    <location>
        <begin position="1300"/>
        <end position="1316"/>
    </location>
</feature>